<accession>A0A7I9XYM5</accession>
<gene>
    <name evidence="1" type="ORF">MBOT_22770</name>
</gene>
<protein>
    <submittedName>
        <fullName evidence="1">Uncharacterized protein</fullName>
    </submittedName>
</protein>
<evidence type="ECO:0000313" key="2">
    <source>
        <dbReference type="Proteomes" id="UP000465361"/>
    </source>
</evidence>
<keyword evidence="2" id="KW-1185">Reference proteome</keyword>
<dbReference type="AlphaFoldDB" id="A0A7I9XYM5"/>
<organism evidence="1 2">
    <name type="scientific">Mycobacterium botniense</name>
    <dbReference type="NCBI Taxonomy" id="84962"/>
    <lineage>
        <taxon>Bacteria</taxon>
        <taxon>Bacillati</taxon>
        <taxon>Actinomycetota</taxon>
        <taxon>Actinomycetes</taxon>
        <taxon>Mycobacteriales</taxon>
        <taxon>Mycobacteriaceae</taxon>
        <taxon>Mycobacterium</taxon>
    </lineage>
</organism>
<proteinExistence type="predicted"/>
<comment type="caution">
    <text evidence="1">The sequence shown here is derived from an EMBL/GenBank/DDBJ whole genome shotgun (WGS) entry which is preliminary data.</text>
</comment>
<dbReference type="EMBL" id="BLKW01000004">
    <property type="protein sequence ID" value="GFG74912.1"/>
    <property type="molecule type" value="Genomic_DNA"/>
</dbReference>
<name>A0A7I9XYM5_9MYCO</name>
<dbReference type="Proteomes" id="UP000465361">
    <property type="component" value="Unassembled WGS sequence"/>
</dbReference>
<evidence type="ECO:0000313" key="1">
    <source>
        <dbReference type="EMBL" id="GFG74912.1"/>
    </source>
</evidence>
<reference evidence="1 2" key="1">
    <citation type="journal article" date="2019" name="Emerg. Microbes Infect.">
        <title>Comprehensive subspecies identification of 175 nontuberculous mycobacteria species based on 7547 genomic profiles.</title>
        <authorList>
            <person name="Matsumoto Y."/>
            <person name="Kinjo T."/>
            <person name="Motooka D."/>
            <person name="Nabeya D."/>
            <person name="Jung N."/>
            <person name="Uechi K."/>
            <person name="Horii T."/>
            <person name="Iida T."/>
            <person name="Fujita J."/>
            <person name="Nakamura S."/>
        </authorList>
    </citation>
    <scope>NUCLEOTIDE SEQUENCE [LARGE SCALE GENOMIC DNA]</scope>
    <source>
        <strain evidence="1 2">JCM 17322</strain>
    </source>
</reference>
<sequence length="166" mass="17821">MRPVGCGLAHGNRKGFGGAGDGVDDGAGAGVDHRNAVSTMVRYHQAPTVRSDVHPPDRAVVHSDISDHGETPPGAGVDKRCRRDLTFGAAGQTDNFNSLIHIATQPFSIRRRQTFTRFADTPTARFGTVRIRRCCFRASVAAGFAAERIVFFNGCYLHHAAGSRCA</sequence>